<name>A0A126ZXH4_9MICC</name>
<keyword evidence="7" id="KW-1185">Reference proteome</keyword>
<sequence>MARRQRARLYDEVLSGLGRRIVGGDLGPGTVLDPAGLGVEHGVSRTVVREVLRGLGSRGLVTASPRSGTVVNEREDWVLLDPAVLRWRFETRPDDYFLEELTELRQVIEPAIARFAAERRTDHDIAALSDALSAMEASDTKKAESHIDADVRFHHALLRSAHNELFEHMSVIIEIGLRCRDRYVISSGNLAAPGSHEEIIAAHAEVLEAVRKRRRHSAEMAMRGLLNRSAQDNRSVQRTERQGQKVEYEVGQGQKGPVAHKTRPL</sequence>
<protein>
    <recommendedName>
        <fullName evidence="5">HTH gntR-type domain-containing protein</fullName>
    </recommendedName>
</protein>
<dbReference type="Proteomes" id="UP000070134">
    <property type="component" value="Chromosome"/>
</dbReference>
<dbReference type="InterPro" id="IPR036388">
    <property type="entry name" value="WH-like_DNA-bd_sf"/>
</dbReference>
<evidence type="ECO:0000313" key="6">
    <source>
        <dbReference type="EMBL" id="AMM31657.1"/>
    </source>
</evidence>
<proteinExistence type="predicted"/>
<dbReference type="GO" id="GO:0003677">
    <property type="term" value="F:DNA binding"/>
    <property type="evidence" value="ECO:0007669"/>
    <property type="project" value="UniProtKB-KW"/>
</dbReference>
<dbReference type="Pfam" id="PF07729">
    <property type="entry name" value="FCD"/>
    <property type="match status" value="1"/>
</dbReference>
<evidence type="ECO:0000313" key="7">
    <source>
        <dbReference type="Proteomes" id="UP000070134"/>
    </source>
</evidence>
<dbReference type="SMART" id="SM00345">
    <property type="entry name" value="HTH_GNTR"/>
    <property type="match status" value="1"/>
</dbReference>
<evidence type="ECO:0000256" key="3">
    <source>
        <dbReference type="ARBA" id="ARBA00023163"/>
    </source>
</evidence>
<dbReference type="InterPro" id="IPR011711">
    <property type="entry name" value="GntR_C"/>
</dbReference>
<dbReference type="SMART" id="SM00895">
    <property type="entry name" value="FCD"/>
    <property type="match status" value="1"/>
</dbReference>
<feature type="domain" description="HTH gntR-type" evidence="5">
    <location>
        <begin position="7"/>
        <end position="74"/>
    </location>
</feature>
<dbReference type="AlphaFoldDB" id="A0A126ZXH4"/>
<dbReference type="EMBL" id="CP014518">
    <property type="protein sequence ID" value="AMM31657.1"/>
    <property type="molecule type" value="Genomic_DNA"/>
</dbReference>
<dbReference type="Gene3D" id="1.10.10.10">
    <property type="entry name" value="Winged helix-like DNA-binding domain superfamily/Winged helix DNA-binding domain"/>
    <property type="match status" value="1"/>
</dbReference>
<dbReference type="SUPFAM" id="SSF46785">
    <property type="entry name" value="Winged helix' DNA-binding domain"/>
    <property type="match status" value="1"/>
</dbReference>
<evidence type="ECO:0000256" key="2">
    <source>
        <dbReference type="ARBA" id="ARBA00023125"/>
    </source>
</evidence>
<dbReference type="RefSeq" id="WP_066495954.1">
    <property type="nucleotide sequence ID" value="NZ_BJMO01000018.1"/>
</dbReference>
<dbReference type="Gene3D" id="1.20.120.530">
    <property type="entry name" value="GntR ligand-binding domain-like"/>
    <property type="match status" value="1"/>
</dbReference>
<dbReference type="InterPro" id="IPR036390">
    <property type="entry name" value="WH_DNA-bd_sf"/>
</dbReference>
<gene>
    <name evidence="6" type="ORF">SA2016_0972</name>
</gene>
<evidence type="ECO:0000256" key="1">
    <source>
        <dbReference type="ARBA" id="ARBA00023015"/>
    </source>
</evidence>
<dbReference type="PROSITE" id="PS50949">
    <property type="entry name" value="HTH_GNTR"/>
    <property type="match status" value="1"/>
</dbReference>
<dbReference type="PATRIC" id="fig|37927.3.peg.1012"/>
<dbReference type="STRING" id="37927.SA2016_0972"/>
<dbReference type="SUPFAM" id="SSF48008">
    <property type="entry name" value="GntR ligand-binding domain-like"/>
    <property type="match status" value="1"/>
</dbReference>
<keyword evidence="2" id="KW-0238">DNA-binding</keyword>
<keyword evidence="1" id="KW-0805">Transcription regulation</keyword>
<accession>A0A126ZXH4</accession>
<dbReference type="InterPro" id="IPR000524">
    <property type="entry name" value="Tscrpt_reg_HTH_GntR"/>
</dbReference>
<feature type="region of interest" description="Disordered" evidence="4">
    <location>
        <begin position="224"/>
        <end position="265"/>
    </location>
</feature>
<dbReference type="PANTHER" id="PTHR43537:SF44">
    <property type="entry name" value="GNTR FAMILY REGULATORY PROTEIN"/>
    <property type="match status" value="1"/>
</dbReference>
<evidence type="ECO:0000259" key="5">
    <source>
        <dbReference type="PROSITE" id="PS50949"/>
    </source>
</evidence>
<feature type="compositionally biased region" description="Basic and acidic residues" evidence="4">
    <location>
        <begin position="235"/>
        <end position="248"/>
    </location>
</feature>
<dbReference type="PANTHER" id="PTHR43537">
    <property type="entry name" value="TRANSCRIPTIONAL REGULATOR, GNTR FAMILY"/>
    <property type="match status" value="1"/>
</dbReference>
<reference evidence="6 7" key="1">
    <citation type="submission" date="2016-02" db="EMBL/GenBank/DDBJ databases">
        <title>Complete genome of Sinomonas atrocyanea KCTC 3377.</title>
        <authorList>
            <person name="Kim K.M."/>
        </authorList>
    </citation>
    <scope>NUCLEOTIDE SEQUENCE [LARGE SCALE GENOMIC DNA]</scope>
    <source>
        <strain evidence="6 7">KCTC 3377</strain>
    </source>
</reference>
<dbReference type="Pfam" id="PF00392">
    <property type="entry name" value="GntR"/>
    <property type="match status" value="1"/>
</dbReference>
<organism evidence="6 7">
    <name type="scientific">Sinomonas atrocyanea</name>
    <dbReference type="NCBI Taxonomy" id="37927"/>
    <lineage>
        <taxon>Bacteria</taxon>
        <taxon>Bacillati</taxon>
        <taxon>Actinomycetota</taxon>
        <taxon>Actinomycetes</taxon>
        <taxon>Micrococcales</taxon>
        <taxon>Micrococcaceae</taxon>
        <taxon>Sinomonas</taxon>
    </lineage>
</organism>
<dbReference type="KEGG" id="satk:SA2016_0972"/>
<dbReference type="GO" id="GO:0003700">
    <property type="term" value="F:DNA-binding transcription factor activity"/>
    <property type="evidence" value="ECO:0007669"/>
    <property type="project" value="InterPro"/>
</dbReference>
<dbReference type="InterPro" id="IPR008920">
    <property type="entry name" value="TF_FadR/GntR_C"/>
</dbReference>
<keyword evidence="3" id="KW-0804">Transcription</keyword>
<evidence type="ECO:0000256" key="4">
    <source>
        <dbReference type="SAM" id="MobiDB-lite"/>
    </source>
</evidence>